<proteinExistence type="evidence at transcript level"/>
<dbReference type="AlphaFoldDB" id="D0IQB2"/>
<dbReference type="Pfam" id="PF02448">
    <property type="entry name" value="L71"/>
    <property type="match status" value="1"/>
</dbReference>
<sequence length="102" mass="12188">VVIKMRYLCVFSLTLILCCLSIKAQSLNCTRLRENCRPCTRRLVDPINDLEFINSDCREKLRGRWIWRDVRRCDMQIVACENHETRLDCENVARLTGMRRIR</sequence>
<dbReference type="ExpressionAtlas" id="D0IQB2">
    <property type="expression patterns" value="baseline and differential"/>
</dbReference>
<dbReference type="EMBL" id="BT100150">
    <property type="protein sequence ID" value="ACY04594.1"/>
    <property type="molecule type" value="mRNA"/>
</dbReference>
<dbReference type="VEuPathDB" id="VectorBase:FBgn0014850"/>
<accession>D0IQB2</accession>
<dbReference type="HOGENOM" id="CLU_150248_1_0_1"/>
<feature type="non-terminal residue" evidence="2">
    <location>
        <position position="1"/>
    </location>
</feature>
<protein>
    <submittedName>
        <fullName evidence="2">RT03314p</fullName>
    </submittedName>
</protein>
<feature type="chain" id="PRO_5003008717" evidence="1">
    <location>
        <begin position="25"/>
        <end position="102"/>
    </location>
</feature>
<name>D0IQB2_DROME</name>
<keyword evidence="1" id="KW-0732">Signal</keyword>
<dbReference type="InterPro" id="IPR003475">
    <property type="entry name" value="Insect_Unk"/>
</dbReference>
<dbReference type="IntAct" id="D0IQB2">
    <property type="interactions" value="1"/>
</dbReference>
<reference evidence="2" key="1">
    <citation type="submission" date="2010-02" db="EMBL/GenBank/DDBJ databases">
        <authorList>
            <person name="Carlson J."/>
            <person name="Booth B."/>
            <person name="Frise E."/>
            <person name="Park S."/>
            <person name="Wan K."/>
            <person name="Yu C."/>
            <person name="Celniker S."/>
        </authorList>
    </citation>
    <scope>NUCLEOTIDE SEQUENCE</scope>
</reference>
<evidence type="ECO:0000256" key="1">
    <source>
        <dbReference type="SAM" id="SignalP"/>
    </source>
</evidence>
<organism evidence="2">
    <name type="scientific">Drosophila melanogaster</name>
    <name type="common">Fruit fly</name>
    <dbReference type="NCBI Taxonomy" id="7227"/>
    <lineage>
        <taxon>Eukaryota</taxon>
        <taxon>Metazoa</taxon>
        <taxon>Ecdysozoa</taxon>
        <taxon>Arthropoda</taxon>
        <taxon>Hexapoda</taxon>
        <taxon>Insecta</taxon>
        <taxon>Pterygota</taxon>
        <taxon>Neoptera</taxon>
        <taxon>Endopterygota</taxon>
        <taxon>Diptera</taxon>
        <taxon>Brachycera</taxon>
        <taxon>Muscomorpha</taxon>
        <taxon>Ephydroidea</taxon>
        <taxon>Drosophilidae</taxon>
        <taxon>Drosophila</taxon>
        <taxon>Sophophora</taxon>
    </lineage>
</organism>
<gene>
    <name evidence="2" type="primary">Eig71Ej-RA</name>
</gene>
<dbReference type="Bgee" id="FBgn0014850">
    <property type="expression patterns" value="Expressed in saliva-secreting gland and 5 other cell types or tissues"/>
</dbReference>
<dbReference type="OrthoDB" id="7832929at2759"/>
<evidence type="ECO:0000313" key="2">
    <source>
        <dbReference type="EMBL" id="ACY04594.1"/>
    </source>
</evidence>
<feature type="signal peptide" evidence="1">
    <location>
        <begin position="1"/>
        <end position="24"/>
    </location>
</feature>